<evidence type="ECO:0000256" key="2">
    <source>
        <dbReference type="ARBA" id="ARBA00009539"/>
    </source>
</evidence>
<dbReference type="EMBL" id="JAAEEH010000039">
    <property type="protein sequence ID" value="NDL68434.1"/>
    <property type="molecule type" value="Genomic_DNA"/>
</dbReference>
<evidence type="ECO:0000256" key="3">
    <source>
        <dbReference type="ARBA" id="ARBA00012856"/>
    </source>
</evidence>
<name>A0A7X5KN28_9FIRM</name>
<keyword evidence="5 7" id="KW-0521">NADP</keyword>
<dbReference type="InterPro" id="IPR024072">
    <property type="entry name" value="DHFR-like_dom_sf"/>
</dbReference>
<evidence type="ECO:0000259" key="8">
    <source>
        <dbReference type="PROSITE" id="PS51330"/>
    </source>
</evidence>
<dbReference type="GO" id="GO:0046452">
    <property type="term" value="P:dihydrofolate metabolic process"/>
    <property type="evidence" value="ECO:0007669"/>
    <property type="project" value="TreeGrafter"/>
</dbReference>
<evidence type="ECO:0000256" key="1">
    <source>
        <dbReference type="ARBA" id="ARBA00004903"/>
    </source>
</evidence>
<dbReference type="Pfam" id="PF00186">
    <property type="entry name" value="DHFR_1"/>
    <property type="match status" value="1"/>
</dbReference>
<dbReference type="PANTHER" id="PTHR48069:SF3">
    <property type="entry name" value="DIHYDROFOLATE REDUCTASE"/>
    <property type="match status" value="1"/>
</dbReference>
<evidence type="ECO:0000313" key="10">
    <source>
        <dbReference type="Proteomes" id="UP000461585"/>
    </source>
</evidence>
<dbReference type="CDD" id="cd00209">
    <property type="entry name" value="DHFR"/>
    <property type="match status" value="1"/>
</dbReference>
<sequence length="171" mass="19626">MRCIVAVDRNWGIGRENRLLCHIPEDLRFFKKTTLGRWLVMGRKTLESLPGGRPLPGRTTVVLTRRPDYACPGALTVHSVEELLKVLPEDREEVFVAGGEEVYRALLPLCETAYVTKIEGNFQADAFFPDLDGDPEWRCLREETVLSEKGFKLRFLVYGRIDRELPEAYNQ</sequence>
<dbReference type="EC" id="1.5.1.3" evidence="3 7"/>
<proteinExistence type="inferred from homology"/>
<dbReference type="InterPro" id="IPR001796">
    <property type="entry name" value="DHFR_dom"/>
</dbReference>
<dbReference type="SUPFAM" id="SSF53597">
    <property type="entry name" value="Dihydrofolate reductase-like"/>
    <property type="match status" value="1"/>
</dbReference>
<dbReference type="Proteomes" id="UP000461585">
    <property type="component" value="Unassembled WGS sequence"/>
</dbReference>
<feature type="domain" description="DHFR" evidence="8">
    <location>
        <begin position="1"/>
        <end position="160"/>
    </location>
</feature>
<protein>
    <recommendedName>
        <fullName evidence="3 7">Dihydrofolate reductase</fullName>
        <ecNumber evidence="3 7">1.5.1.3</ecNumber>
    </recommendedName>
</protein>
<keyword evidence="10" id="KW-1185">Reference proteome</keyword>
<dbReference type="Gene3D" id="3.40.430.10">
    <property type="entry name" value="Dihydrofolate Reductase, subunit A"/>
    <property type="match status" value="1"/>
</dbReference>
<evidence type="ECO:0000256" key="6">
    <source>
        <dbReference type="ARBA" id="ARBA00023002"/>
    </source>
</evidence>
<keyword evidence="6 7" id="KW-0560">Oxidoreductase</keyword>
<dbReference type="UniPathway" id="UPA00077">
    <property type="reaction ID" value="UER00158"/>
</dbReference>
<evidence type="ECO:0000313" key="9">
    <source>
        <dbReference type="EMBL" id="NDL68434.1"/>
    </source>
</evidence>
<dbReference type="PRINTS" id="PR00070">
    <property type="entry name" value="DHFR"/>
</dbReference>
<comment type="caution">
    <text evidence="9">The sequence shown here is derived from an EMBL/GenBank/DDBJ whole genome shotgun (WGS) entry which is preliminary data.</text>
</comment>
<dbReference type="PROSITE" id="PS51330">
    <property type="entry name" value="DHFR_2"/>
    <property type="match status" value="1"/>
</dbReference>
<keyword evidence="4 7" id="KW-0554">One-carbon metabolism</keyword>
<dbReference type="GO" id="GO:0004146">
    <property type="term" value="F:dihydrofolate reductase activity"/>
    <property type="evidence" value="ECO:0007669"/>
    <property type="project" value="UniProtKB-EC"/>
</dbReference>
<dbReference type="GO" id="GO:0006730">
    <property type="term" value="P:one-carbon metabolic process"/>
    <property type="evidence" value="ECO:0007669"/>
    <property type="project" value="UniProtKB-KW"/>
</dbReference>
<dbReference type="PANTHER" id="PTHR48069">
    <property type="entry name" value="DIHYDROFOLATE REDUCTASE"/>
    <property type="match status" value="1"/>
</dbReference>
<dbReference type="GO" id="GO:0046654">
    <property type="term" value="P:tetrahydrofolate biosynthetic process"/>
    <property type="evidence" value="ECO:0007669"/>
    <property type="project" value="UniProtKB-UniPathway"/>
</dbReference>
<comment type="similarity">
    <text evidence="2 7">Belongs to the dihydrofolate reductase family.</text>
</comment>
<dbReference type="AlphaFoldDB" id="A0A7X5KN28"/>
<comment type="function">
    <text evidence="7">Key enzyme in folate metabolism. Catalyzes an essential reaction for de novo glycine and purine synthesis, and for DNA precursor synthesis.</text>
</comment>
<gene>
    <name evidence="9" type="ORF">GXN74_11855</name>
</gene>
<reference evidence="9 10" key="1">
    <citation type="submission" date="2020-01" db="EMBL/GenBank/DDBJ databases">
        <title>Anaeroalcalibacter tamaniensis gen. nov., sp. nov., moderately halophilic strictly anaerobic fermenter bacterium from mud volcano of Taman peninsula.</title>
        <authorList>
            <person name="Frolova A."/>
            <person name="Merkel A.Y."/>
            <person name="Slobodkin A.I."/>
        </authorList>
    </citation>
    <scope>NUCLEOTIDE SEQUENCE [LARGE SCALE GENOMIC DNA]</scope>
    <source>
        <strain evidence="9 10">F-3ap</strain>
    </source>
</reference>
<evidence type="ECO:0000256" key="7">
    <source>
        <dbReference type="PIRNR" id="PIRNR000194"/>
    </source>
</evidence>
<organism evidence="9 10">
    <name type="scientific">Anaerotalea alkaliphila</name>
    <dbReference type="NCBI Taxonomy" id="2662126"/>
    <lineage>
        <taxon>Bacteria</taxon>
        <taxon>Bacillati</taxon>
        <taxon>Bacillota</taxon>
        <taxon>Clostridia</taxon>
        <taxon>Eubacteriales</taxon>
        <taxon>Anaerotalea</taxon>
    </lineage>
</organism>
<dbReference type="GO" id="GO:0046655">
    <property type="term" value="P:folic acid metabolic process"/>
    <property type="evidence" value="ECO:0007669"/>
    <property type="project" value="TreeGrafter"/>
</dbReference>
<comment type="pathway">
    <text evidence="1 7">Cofactor biosynthesis; tetrahydrofolate biosynthesis; 5,6,7,8-tetrahydrofolate from 7,8-dihydrofolate: step 1/1.</text>
</comment>
<accession>A0A7X5KN28</accession>
<dbReference type="PIRSF" id="PIRSF000194">
    <property type="entry name" value="DHFR"/>
    <property type="match status" value="1"/>
</dbReference>
<evidence type="ECO:0000256" key="5">
    <source>
        <dbReference type="ARBA" id="ARBA00022857"/>
    </source>
</evidence>
<evidence type="ECO:0000256" key="4">
    <source>
        <dbReference type="ARBA" id="ARBA00022563"/>
    </source>
</evidence>
<comment type="catalytic activity">
    <reaction evidence="7">
        <text>(6S)-5,6,7,8-tetrahydrofolate + NADP(+) = 7,8-dihydrofolate + NADPH + H(+)</text>
        <dbReference type="Rhea" id="RHEA:15009"/>
        <dbReference type="ChEBI" id="CHEBI:15378"/>
        <dbReference type="ChEBI" id="CHEBI:57451"/>
        <dbReference type="ChEBI" id="CHEBI:57453"/>
        <dbReference type="ChEBI" id="CHEBI:57783"/>
        <dbReference type="ChEBI" id="CHEBI:58349"/>
        <dbReference type="EC" id="1.5.1.3"/>
    </reaction>
</comment>
<dbReference type="GO" id="GO:0050661">
    <property type="term" value="F:NADP binding"/>
    <property type="evidence" value="ECO:0007669"/>
    <property type="project" value="InterPro"/>
</dbReference>
<dbReference type="InterPro" id="IPR012259">
    <property type="entry name" value="DHFR"/>
</dbReference>
<dbReference type="GO" id="GO:0005829">
    <property type="term" value="C:cytosol"/>
    <property type="evidence" value="ECO:0007669"/>
    <property type="project" value="TreeGrafter"/>
</dbReference>